<dbReference type="InterPro" id="IPR016040">
    <property type="entry name" value="NAD(P)-bd_dom"/>
</dbReference>
<dbReference type="RefSeq" id="WP_268296805.1">
    <property type="nucleotide sequence ID" value="NZ_JALAJJ010000043.1"/>
</dbReference>
<comment type="caution">
    <text evidence="2">The sequence shown here is derived from an EMBL/GenBank/DDBJ whole genome shotgun (WGS) entry which is preliminary data.</text>
</comment>
<evidence type="ECO:0000259" key="1">
    <source>
        <dbReference type="Pfam" id="PF13460"/>
    </source>
</evidence>
<dbReference type="GO" id="GO:0004074">
    <property type="term" value="F:biliverdin reductase [NAD(P)H] activity"/>
    <property type="evidence" value="ECO:0007669"/>
    <property type="project" value="TreeGrafter"/>
</dbReference>
<reference evidence="2" key="1">
    <citation type="submission" date="2022-02" db="EMBL/GenBank/DDBJ databases">
        <title>Crop Bioprotection Bacillus Genome Sequencing.</title>
        <authorList>
            <person name="Dunlap C."/>
        </authorList>
    </citation>
    <scope>NUCLEOTIDE SEQUENCE</scope>
    <source>
        <strain evidence="2">T20C13</strain>
    </source>
</reference>
<dbReference type="InterPro" id="IPR036291">
    <property type="entry name" value="NAD(P)-bd_dom_sf"/>
</dbReference>
<dbReference type="SUPFAM" id="SSF51735">
    <property type="entry name" value="NAD(P)-binding Rossmann-fold domains"/>
    <property type="match status" value="1"/>
</dbReference>
<dbReference type="PANTHER" id="PTHR43355:SF2">
    <property type="entry name" value="FLAVIN REDUCTASE (NADPH)"/>
    <property type="match status" value="1"/>
</dbReference>
<dbReference type="InterPro" id="IPR051606">
    <property type="entry name" value="Polyketide_Oxido-like"/>
</dbReference>
<sequence length="212" mass="23638">MTNHSKKIAIIGGTGKAGRFIAGQALAKGYQVRMLVRQPERPPHIDERIDVIRGDAQHPQSIRTLLEGCSAVVNTFGQPERAVPLYSTVTELIVTVMKEYNIDRYIGVTGASLDIEGDRKSLVYRIGALLFRLLYPQMIADKKKELHILSRSGLDWTLARLPFVTDAQTQGAVKVDFFNSPGMRITNLDIAAFLVQQIEDHSFSQKTPFISN</sequence>
<protein>
    <submittedName>
        <fullName evidence="2">NAD(P)H-binding protein</fullName>
    </submittedName>
</protein>
<dbReference type="Proteomes" id="UP001066278">
    <property type="component" value="Unassembled WGS sequence"/>
</dbReference>
<dbReference type="AlphaFoldDB" id="A0A9Q4HYT9"/>
<evidence type="ECO:0000313" key="3">
    <source>
        <dbReference type="Proteomes" id="UP001066278"/>
    </source>
</evidence>
<dbReference type="EMBL" id="JALAXJ010000009">
    <property type="protein sequence ID" value="MCY9229764.1"/>
    <property type="molecule type" value="Genomic_DNA"/>
</dbReference>
<accession>A0A9Q4HYT9</accession>
<dbReference type="Gene3D" id="3.40.50.720">
    <property type="entry name" value="NAD(P)-binding Rossmann-like Domain"/>
    <property type="match status" value="1"/>
</dbReference>
<evidence type="ECO:0000313" key="2">
    <source>
        <dbReference type="EMBL" id="MCY9229764.1"/>
    </source>
</evidence>
<dbReference type="PANTHER" id="PTHR43355">
    <property type="entry name" value="FLAVIN REDUCTASE (NADPH)"/>
    <property type="match status" value="1"/>
</dbReference>
<dbReference type="Pfam" id="PF13460">
    <property type="entry name" value="NAD_binding_10"/>
    <property type="match status" value="1"/>
</dbReference>
<dbReference type="GO" id="GO:0042602">
    <property type="term" value="F:riboflavin reductase (NADPH) activity"/>
    <property type="evidence" value="ECO:0007669"/>
    <property type="project" value="TreeGrafter"/>
</dbReference>
<name>A0A9Q4HYT9_9BACI</name>
<feature type="domain" description="NAD(P)-binding" evidence="1">
    <location>
        <begin position="12"/>
        <end position="200"/>
    </location>
</feature>
<proteinExistence type="predicted"/>
<gene>
    <name evidence="2" type="ORF">MOE99_10365</name>
</gene>
<organism evidence="2 3">
    <name type="scientific">Bacillus inaquosorum</name>
    <dbReference type="NCBI Taxonomy" id="483913"/>
    <lineage>
        <taxon>Bacteria</taxon>
        <taxon>Bacillati</taxon>
        <taxon>Bacillota</taxon>
        <taxon>Bacilli</taxon>
        <taxon>Bacillales</taxon>
        <taxon>Bacillaceae</taxon>
        <taxon>Bacillus</taxon>
    </lineage>
</organism>